<dbReference type="EMBL" id="JAFBCF010000001">
    <property type="protein sequence ID" value="MBM7797216.1"/>
    <property type="molecule type" value="Genomic_DNA"/>
</dbReference>
<dbReference type="Pfam" id="PF00582">
    <property type="entry name" value="Usp"/>
    <property type="match status" value="2"/>
</dbReference>
<proteinExistence type="predicted"/>
<comment type="caution">
    <text evidence="2">The sequence shown here is derived from an EMBL/GenBank/DDBJ whole genome shotgun (WGS) entry which is preliminary data.</text>
</comment>
<organism evidence="2 3">
    <name type="scientific">Microlunatus panaciterrae</name>
    <dbReference type="NCBI Taxonomy" id="400768"/>
    <lineage>
        <taxon>Bacteria</taxon>
        <taxon>Bacillati</taxon>
        <taxon>Actinomycetota</taxon>
        <taxon>Actinomycetes</taxon>
        <taxon>Propionibacteriales</taxon>
        <taxon>Propionibacteriaceae</taxon>
        <taxon>Microlunatus</taxon>
    </lineage>
</organism>
<name>A0ABS2RE02_9ACTN</name>
<gene>
    <name evidence="2" type="ORF">JOE57_000137</name>
</gene>
<evidence type="ECO:0000313" key="2">
    <source>
        <dbReference type="EMBL" id="MBM7797216.1"/>
    </source>
</evidence>
<sequence>MNSTTTAPLPVIACIDGTKKSDRVVAWAAHQARVQQTELVVVQVRPFTLQTSPSRAGRGADITAVADYAAAATRRHPSIPVTARLVRGRVSEELINLSRHAAQLVIGSDRTRDHDTEGRLASLGEVLAVSALCPVVVVASSMTGAQSPPRVVVGWAPNAPASDYALREAAAQAYARSAQLMVIILNDFQPVPRNTRTVPAVVTTPLHVLVEELQHLYPGLAIRTRRGKGRVAEGLATAAIGAELLVVGCHHSANPWSLRTGPTAVTLMRTSPCPLMLVGTRSRRTRPVAASALRR</sequence>
<dbReference type="Gene3D" id="3.40.50.620">
    <property type="entry name" value="HUPs"/>
    <property type="match status" value="2"/>
</dbReference>
<dbReference type="SUPFAM" id="SSF52402">
    <property type="entry name" value="Adenine nucleotide alpha hydrolases-like"/>
    <property type="match status" value="2"/>
</dbReference>
<accession>A0ABS2RE02</accession>
<keyword evidence="3" id="KW-1185">Reference proteome</keyword>
<evidence type="ECO:0000313" key="3">
    <source>
        <dbReference type="Proteomes" id="UP000704762"/>
    </source>
</evidence>
<feature type="domain" description="UspA" evidence="1">
    <location>
        <begin position="11"/>
        <end position="138"/>
    </location>
</feature>
<protein>
    <submittedName>
        <fullName evidence="2">Nucleotide-binding universal stress UspA family protein</fullName>
    </submittedName>
</protein>
<feature type="domain" description="UspA" evidence="1">
    <location>
        <begin position="152"/>
        <end position="278"/>
    </location>
</feature>
<dbReference type="Proteomes" id="UP000704762">
    <property type="component" value="Unassembled WGS sequence"/>
</dbReference>
<dbReference type="InterPro" id="IPR014729">
    <property type="entry name" value="Rossmann-like_a/b/a_fold"/>
</dbReference>
<reference evidence="2 3" key="1">
    <citation type="submission" date="2021-01" db="EMBL/GenBank/DDBJ databases">
        <title>Sequencing the genomes of 1000 actinobacteria strains.</title>
        <authorList>
            <person name="Klenk H.-P."/>
        </authorList>
    </citation>
    <scope>NUCLEOTIDE SEQUENCE [LARGE SCALE GENOMIC DNA]</scope>
    <source>
        <strain evidence="2 3">DSM 18662</strain>
    </source>
</reference>
<dbReference type="InterPro" id="IPR006016">
    <property type="entry name" value="UspA"/>
</dbReference>
<evidence type="ECO:0000259" key="1">
    <source>
        <dbReference type="Pfam" id="PF00582"/>
    </source>
</evidence>
<dbReference type="RefSeq" id="WP_204915938.1">
    <property type="nucleotide sequence ID" value="NZ_BAAAQP010000003.1"/>
</dbReference>